<dbReference type="OrthoDB" id="4187771at2759"/>
<keyword evidence="2" id="KW-1185">Reference proteome</keyword>
<organism evidence="1 2">
    <name type="scientific">Aspergillus rambellii</name>
    <dbReference type="NCBI Taxonomy" id="308745"/>
    <lineage>
        <taxon>Eukaryota</taxon>
        <taxon>Fungi</taxon>
        <taxon>Dikarya</taxon>
        <taxon>Ascomycota</taxon>
        <taxon>Pezizomycotina</taxon>
        <taxon>Eurotiomycetes</taxon>
        <taxon>Eurotiomycetidae</taxon>
        <taxon>Eurotiales</taxon>
        <taxon>Aspergillaceae</taxon>
        <taxon>Aspergillus</taxon>
        <taxon>Aspergillus subgen. Nidulantes</taxon>
    </lineage>
</organism>
<protein>
    <submittedName>
        <fullName evidence="1">Uncharacterized protein</fullName>
    </submittedName>
</protein>
<reference evidence="1 2" key="1">
    <citation type="submission" date="2015-02" db="EMBL/GenBank/DDBJ databases">
        <title>Draft Genome Sequences of Two Closely-Related Aflatoxigenic Aspergillus Species Obtained from the Cote d'Ivoire.</title>
        <authorList>
            <person name="Moore G.G."/>
            <person name="Beltz S.B."/>
            <person name="Mack B.M."/>
        </authorList>
    </citation>
    <scope>NUCLEOTIDE SEQUENCE [LARGE SCALE GENOMIC DNA]</scope>
    <source>
        <strain evidence="1 2">SRRC1468</strain>
    </source>
</reference>
<sequence length="143" mass="15014">MQIRSSLSRLLGNFLILSLSACIVTSAISLNSVLRGLPHNIFQRSLPGSLATAPEGAVGYYQPPPGPIDNPYISNAALGLPEATEVNSGSATTEIRHDETRKNVAPTETGGVKAVAQTGSAEKDKVRSWAGLLVWAFASLLSL</sequence>
<dbReference type="Proteomes" id="UP000034291">
    <property type="component" value="Unassembled WGS sequence"/>
</dbReference>
<evidence type="ECO:0000313" key="2">
    <source>
        <dbReference type="Proteomes" id="UP000034291"/>
    </source>
</evidence>
<dbReference type="PROSITE" id="PS51257">
    <property type="entry name" value="PROKAR_LIPOPROTEIN"/>
    <property type="match status" value="1"/>
</dbReference>
<proteinExistence type="predicted"/>
<name>A0A0F8UWD2_9EURO</name>
<accession>A0A0F8UWD2</accession>
<dbReference type="EMBL" id="JZBS01001186">
    <property type="protein sequence ID" value="KKK23799.1"/>
    <property type="molecule type" value="Genomic_DNA"/>
</dbReference>
<comment type="caution">
    <text evidence="1">The sequence shown here is derived from an EMBL/GenBank/DDBJ whole genome shotgun (WGS) entry which is preliminary data.</text>
</comment>
<evidence type="ECO:0000313" key="1">
    <source>
        <dbReference type="EMBL" id="KKK23799.1"/>
    </source>
</evidence>
<gene>
    <name evidence="1" type="ORF">ARAM_001515</name>
</gene>
<dbReference type="AlphaFoldDB" id="A0A0F8UWD2"/>